<comment type="cofactor">
    <cofactor evidence="1">
        <name>Zn(2+)</name>
        <dbReference type="ChEBI" id="CHEBI:29105"/>
    </cofactor>
</comment>
<evidence type="ECO:0000256" key="1">
    <source>
        <dbReference type="ARBA" id="ARBA00001947"/>
    </source>
</evidence>
<dbReference type="PANTHER" id="PTHR11647:SF1">
    <property type="entry name" value="COLLAPSIN RESPONSE MEDIATOR PROTEIN"/>
    <property type="match status" value="1"/>
</dbReference>
<evidence type="ECO:0000259" key="3">
    <source>
        <dbReference type="Pfam" id="PF07969"/>
    </source>
</evidence>
<dbReference type="Pfam" id="PF01979">
    <property type="entry name" value="Amidohydro_1"/>
    <property type="match status" value="1"/>
</dbReference>
<protein>
    <submittedName>
        <fullName evidence="4">Amidohydrolase family protein</fullName>
    </submittedName>
</protein>
<dbReference type="AlphaFoldDB" id="A0AA47I8H1"/>
<proteinExistence type="predicted"/>
<feature type="domain" description="Amidohydrolase 3" evidence="3">
    <location>
        <begin position="338"/>
        <end position="431"/>
    </location>
</feature>
<name>A0AA47I8H1_9CLOT</name>
<dbReference type="Proteomes" id="UP001164733">
    <property type="component" value="Chromosome"/>
</dbReference>
<dbReference type="InterPro" id="IPR050378">
    <property type="entry name" value="Metallo-dep_Hydrolases_sf"/>
</dbReference>
<gene>
    <name evidence="4" type="ORF">LL038_07485</name>
</gene>
<feature type="domain" description="Amidohydrolase-related" evidence="2">
    <location>
        <begin position="51"/>
        <end position="207"/>
    </location>
</feature>
<evidence type="ECO:0000259" key="2">
    <source>
        <dbReference type="Pfam" id="PF01979"/>
    </source>
</evidence>
<dbReference type="PANTHER" id="PTHR11647">
    <property type="entry name" value="HYDRANTOINASE/DIHYDROPYRIMIDINASE FAMILY MEMBER"/>
    <property type="match status" value="1"/>
</dbReference>
<evidence type="ECO:0000313" key="4">
    <source>
        <dbReference type="EMBL" id="WAG62075.1"/>
    </source>
</evidence>
<dbReference type="Pfam" id="PF07969">
    <property type="entry name" value="Amidohydro_3"/>
    <property type="match status" value="1"/>
</dbReference>
<organism evidence="4 5">
    <name type="scientific">Clostridium estertheticum</name>
    <dbReference type="NCBI Taxonomy" id="238834"/>
    <lineage>
        <taxon>Bacteria</taxon>
        <taxon>Bacillati</taxon>
        <taxon>Bacillota</taxon>
        <taxon>Clostridia</taxon>
        <taxon>Eubacteriales</taxon>
        <taxon>Clostridiaceae</taxon>
        <taxon>Clostridium</taxon>
    </lineage>
</organism>
<dbReference type="GO" id="GO:0016787">
    <property type="term" value="F:hydrolase activity"/>
    <property type="evidence" value="ECO:0007669"/>
    <property type="project" value="InterPro"/>
</dbReference>
<sequence length="449" mass="49151">MFDVVINNGTLVDPELKTSFKGSLGIKDGKLAEITTGELVGIKNINASGLIVSPGFIDIHGHVDGEDYCGELSLRQGITTTIGGNCGLSPINMNTFFDKQDKKGFVINQAELVGHSMSLRQAVGITDVYSAANKEQICKMQYLTEKALVEGACGLSLGLEYAPHSSLEEIYAICIIAANHNRPITIHTRVSSDHDLNSLREAIEISRVTGAAVLISHFVYQYNAVMDKALEIVDKAIEDGLNIRIDSGLYNDWATSIGTAIFCEKNVNHGLLCLNKMLVASGKYKGERLNKKLYKELRAGNPCECIIYCTGSNDSVYKALDKSYAMPSSDIGPYKKGEGHPQISGTFPRYFRYMVRERKEISLVEAVRKATFLPAETMGLKQKGRIKKGTDADVVIFDIDTIKDKSDFPDVGIPDRNPEGIKYVFVNGKLVLDGGMIQDSMAGRTIRTA</sequence>
<dbReference type="InterPro" id="IPR006680">
    <property type="entry name" value="Amidohydro-rel"/>
</dbReference>
<reference evidence="4" key="1">
    <citation type="submission" date="2021-11" db="EMBL/GenBank/DDBJ databases">
        <title>Clostridia strains as spoilage organisms.</title>
        <authorList>
            <person name="Wambui J."/>
            <person name="Stevens M.J.A."/>
            <person name="Stephan R."/>
        </authorList>
    </citation>
    <scope>NUCLEOTIDE SEQUENCE</scope>
    <source>
        <strain evidence="4">CF009</strain>
    </source>
</reference>
<dbReference type="EMBL" id="CP086239">
    <property type="protein sequence ID" value="WAG62075.1"/>
    <property type="molecule type" value="Genomic_DNA"/>
</dbReference>
<dbReference type="RefSeq" id="WP_216121127.1">
    <property type="nucleotide sequence ID" value="NZ_CP086239.1"/>
</dbReference>
<evidence type="ECO:0000313" key="5">
    <source>
        <dbReference type="Proteomes" id="UP001164733"/>
    </source>
</evidence>
<accession>A0AA47I8H1</accession>
<dbReference type="InterPro" id="IPR013108">
    <property type="entry name" value="Amidohydro_3"/>
</dbReference>